<dbReference type="InterPro" id="IPR058163">
    <property type="entry name" value="LysR-type_TF_proteobact-type"/>
</dbReference>
<dbReference type="EMBL" id="LAZR01001654">
    <property type="protein sequence ID" value="KKN41327.1"/>
    <property type="molecule type" value="Genomic_DNA"/>
</dbReference>
<sequence>MDRFDAMLAFTRVVELNSFTKAANSLNMPKATLSAQVAALEKYLNVKLLHRTTRNVSVTHDGAAYYERVLRLLQDLDETESLVTQSRIAYRGRLRVDIATTIARRIILPALDDFIKRYPEIELELGCTDRTVNLLQEGVDCAIRGGMPIDETLVARKLITTSQITCATPTYLERHGMPKSLAELELHSVVNYQSPRTAQIIPFYYQIDDELVGVQGRRKLAINDIDSCVNAVLANIGIAQLPYFGVRDYINNGQLIQLLPEFQAEPAPLYIVYLQNRHLSANVRAFVDWVIALFKQEEAGYLKCCKKIE</sequence>
<accession>A0A0F9QWG5</accession>
<proteinExistence type="inferred from homology"/>
<dbReference type="CDD" id="cd08472">
    <property type="entry name" value="PBP2_CrgA_like_3"/>
    <property type="match status" value="1"/>
</dbReference>
<gene>
    <name evidence="6" type="ORF">LCGC14_0724440</name>
</gene>
<feature type="domain" description="HTH lysR-type" evidence="5">
    <location>
        <begin position="1"/>
        <end position="59"/>
    </location>
</feature>
<dbReference type="PANTHER" id="PTHR30537:SF72">
    <property type="entry name" value="LYSR FAMILY TRANSCRIPTIONAL REGULATOR"/>
    <property type="match status" value="1"/>
</dbReference>
<keyword evidence="3" id="KW-0238">DNA-binding</keyword>
<dbReference type="Pfam" id="PF00126">
    <property type="entry name" value="HTH_1"/>
    <property type="match status" value="1"/>
</dbReference>
<dbReference type="InterPro" id="IPR036388">
    <property type="entry name" value="WH-like_DNA-bd_sf"/>
</dbReference>
<dbReference type="PANTHER" id="PTHR30537">
    <property type="entry name" value="HTH-TYPE TRANSCRIPTIONAL REGULATOR"/>
    <property type="match status" value="1"/>
</dbReference>
<reference evidence="6" key="1">
    <citation type="journal article" date="2015" name="Nature">
        <title>Complex archaea that bridge the gap between prokaryotes and eukaryotes.</title>
        <authorList>
            <person name="Spang A."/>
            <person name="Saw J.H."/>
            <person name="Jorgensen S.L."/>
            <person name="Zaremba-Niedzwiedzka K."/>
            <person name="Martijn J."/>
            <person name="Lind A.E."/>
            <person name="van Eijk R."/>
            <person name="Schleper C."/>
            <person name="Guy L."/>
            <person name="Ettema T.J."/>
        </authorList>
    </citation>
    <scope>NUCLEOTIDE SEQUENCE</scope>
</reference>
<evidence type="ECO:0000259" key="5">
    <source>
        <dbReference type="PROSITE" id="PS50931"/>
    </source>
</evidence>
<organism evidence="6">
    <name type="scientific">marine sediment metagenome</name>
    <dbReference type="NCBI Taxonomy" id="412755"/>
    <lineage>
        <taxon>unclassified sequences</taxon>
        <taxon>metagenomes</taxon>
        <taxon>ecological metagenomes</taxon>
    </lineage>
</organism>
<dbReference type="InterPro" id="IPR000847">
    <property type="entry name" value="LysR_HTH_N"/>
</dbReference>
<comment type="caution">
    <text evidence="6">The sequence shown here is derived from an EMBL/GenBank/DDBJ whole genome shotgun (WGS) entry which is preliminary data.</text>
</comment>
<protein>
    <recommendedName>
        <fullName evidence="5">HTH lysR-type domain-containing protein</fullName>
    </recommendedName>
</protein>
<evidence type="ECO:0000256" key="3">
    <source>
        <dbReference type="ARBA" id="ARBA00023125"/>
    </source>
</evidence>
<dbReference type="FunFam" id="1.10.10.10:FF:000001">
    <property type="entry name" value="LysR family transcriptional regulator"/>
    <property type="match status" value="1"/>
</dbReference>
<dbReference type="GO" id="GO:0043565">
    <property type="term" value="F:sequence-specific DNA binding"/>
    <property type="evidence" value="ECO:0007669"/>
    <property type="project" value="TreeGrafter"/>
</dbReference>
<dbReference type="SUPFAM" id="SSF46785">
    <property type="entry name" value="Winged helix' DNA-binding domain"/>
    <property type="match status" value="1"/>
</dbReference>
<dbReference type="Pfam" id="PF03466">
    <property type="entry name" value="LysR_substrate"/>
    <property type="match status" value="1"/>
</dbReference>
<dbReference type="AlphaFoldDB" id="A0A0F9QWG5"/>
<evidence type="ECO:0000256" key="1">
    <source>
        <dbReference type="ARBA" id="ARBA00009437"/>
    </source>
</evidence>
<evidence type="ECO:0000313" key="6">
    <source>
        <dbReference type="EMBL" id="KKN41327.1"/>
    </source>
</evidence>
<dbReference type="PROSITE" id="PS50931">
    <property type="entry name" value="HTH_LYSR"/>
    <property type="match status" value="1"/>
</dbReference>
<keyword evidence="4" id="KW-0804">Transcription</keyword>
<comment type="similarity">
    <text evidence="1">Belongs to the LysR transcriptional regulatory family.</text>
</comment>
<evidence type="ECO:0000256" key="4">
    <source>
        <dbReference type="ARBA" id="ARBA00023163"/>
    </source>
</evidence>
<dbReference type="Gene3D" id="3.40.190.290">
    <property type="match status" value="1"/>
</dbReference>
<name>A0A0F9QWG5_9ZZZZ</name>
<dbReference type="InterPro" id="IPR005119">
    <property type="entry name" value="LysR_subst-bd"/>
</dbReference>
<dbReference type="GO" id="GO:0003700">
    <property type="term" value="F:DNA-binding transcription factor activity"/>
    <property type="evidence" value="ECO:0007669"/>
    <property type="project" value="InterPro"/>
</dbReference>
<dbReference type="Gene3D" id="1.10.10.10">
    <property type="entry name" value="Winged helix-like DNA-binding domain superfamily/Winged helix DNA-binding domain"/>
    <property type="match status" value="1"/>
</dbReference>
<dbReference type="InterPro" id="IPR036390">
    <property type="entry name" value="WH_DNA-bd_sf"/>
</dbReference>
<keyword evidence="2" id="KW-0805">Transcription regulation</keyword>
<evidence type="ECO:0000256" key="2">
    <source>
        <dbReference type="ARBA" id="ARBA00023015"/>
    </source>
</evidence>
<dbReference type="SUPFAM" id="SSF53850">
    <property type="entry name" value="Periplasmic binding protein-like II"/>
    <property type="match status" value="1"/>
</dbReference>
<dbReference type="GO" id="GO:0006351">
    <property type="term" value="P:DNA-templated transcription"/>
    <property type="evidence" value="ECO:0007669"/>
    <property type="project" value="TreeGrafter"/>
</dbReference>